<dbReference type="InterPro" id="IPR036462">
    <property type="entry name" value="Fumarylacetoacetase_N_sf"/>
</dbReference>
<reference evidence="17 18" key="1">
    <citation type="journal article" date="2016" name="Genome Biol. Evol.">
        <title>Draft genome sequence of an aflatoxigenic Aspergillus species, A. bombycis.</title>
        <authorList>
            <person name="Moore G.G."/>
            <person name="Mack B.M."/>
            <person name="Beltz S.B."/>
            <person name="Gilbert M.K."/>
        </authorList>
    </citation>
    <scope>NUCLEOTIDE SEQUENCE [LARGE SCALE GENOMIC DNA]</scope>
    <source>
        <strain evidence="18">NRRL 26010</strain>
    </source>
</reference>
<feature type="active site" description="Proton acceptor" evidence="10">
    <location>
        <position position="140"/>
    </location>
</feature>
<feature type="binding site" evidence="11">
    <location>
        <position position="250"/>
    </location>
    <ligand>
        <name>substrate</name>
    </ligand>
</feature>
<dbReference type="RefSeq" id="XP_022394181.1">
    <property type="nucleotide sequence ID" value="XM_022528042.1"/>
</dbReference>
<dbReference type="GO" id="GO:0046872">
    <property type="term" value="F:metal ion binding"/>
    <property type="evidence" value="ECO:0007669"/>
    <property type="project" value="UniProtKB-UniRule"/>
</dbReference>
<feature type="binding site" evidence="11">
    <location>
        <position position="149"/>
    </location>
    <ligand>
        <name>substrate</name>
    </ligand>
</feature>
<dbReference type="EMBL" id="LYCR01000003">
    <property type="protein sequence ID" value="OGM50464.1"/>
    <property type="molecule type" value="Genomic_DNA"/>
</dbReference>
<protein>
    <recommendedName>
        <fullName evidence="3 13">Fumarylacetoacetase</fullName>
        <ecNumber evidence="3 13">3.7.1.2</ecNumber>
    </recommendedName>
    <alternativeName>
        <fullName evidence="13">Fumarylacetoacetate hydrolase</fullName>
    </alternativeName>
</protein>
<dbReference type="OrthoDB" id="9971669at2759"/>
<evidence type="ECO:0000313" key="17">
    <source>
        <dbReference type="EMBL" id="OGM50464.1"/>
    </source>
</evidence>
<dbReference type="GO" id="GO:0006559">
    <property type="term" value="P:L-phenylalanine catabolic process"/>
    <property type="evidence" value="ECO:0007669"/>
    <property type="project" value="UniProtKB-UniRule"/>
</dbReference>
<keyword evidence="18" id="KW-1185">Reference proteome</keyword>
<dbReference type="InterPro" id="IPR036663">
    <property type="entry name" value="Fumarylacetoacetase_C_sf"/>
</dbReference>
<comment type="cofactor">
    <cofactor evidence="13">
        <name>Mg(2+)</name>
        <dbReference type="ChEBI" id="CHEBI:18420"/>
    </cofactor>
    <cofactor evidence="13">
        <name>Ca(2+)</name>
        <dbReference type="ChEBI" id="CHEBI:29108"/>
    </cofactor>
</comment>
<dbReference type="GO" id="GO:0004334">
    <property type="term" value="F:fumarylacetoacetase activity"/>
    <property type="evidence" value="ECO:0007669"/>
    <property type="project" value="UniProtKB-UniRule"/>
</dbReference>
<dbReference type="Pfam" id="PF01557">
    <property type="entry name" value="FAA_hydrolase"/>
    <property type="match status" value="1"/>
</dbReference>
<dbReference type="InterPro" id="IPR005959">
    <property type="entry name" value="Fumarylacetoacetase"/>
</dbReference>
<comment type="caution">
    <text evidence="17">The sequence shown here is derived from an EMBL/GenBank/DDBJ whole genome shotgun (WGS) entry which is preliminary data.</text>
</comment>
<sequence>MASWLQIPKNSPFSLANIPFGIISSTKSTSRVAAIAIGEYALNLSAFASSGGFAQLPDFQPHLNVFSQPTLNAFAALGRPVHRQVREYIQNVFRADTPFPQVLKDNASLQKEALLPLSEVTNHVPMQIGDYTDFYAGLNHAYNVGVLFRGPENALQPNYKHLPVAYHSRASSVVTSGTPIHRPNGQILANPTATPKLPTFSPCKRLDIELELAAFVSKPNDLGKPVNINEAEDHIFGLVLMNDWSARDIQAWEYIPLGPFNAKNFATTITPWVVLLDALEPFRATGLEPGDRDSLLPYLREKRAANVYDIPLEVEITNAGGKPTLVSNSNAKNLLYSFPQMLAHHTITGCNMNPGDLLGSGTISGTEPQTQGSLLEQTNGKNPLKLADGSERLFLEDGDTIVLRGKAGTEGNYVGFGDCTGTILPAIKLEY</sequence>
<keyword evidence="5 13" id="KW-0378">Hydrolase</keyword>
<proteinExistence type="inferred from homology"/>
<evidence type="ECO:0000256" key="6">
    <source>
        <dbReference type="ARBA" id="ARBA00022837"/>
    </source>
</evidence>
<evidence type="ECO:0000256" key="11">
    <source>
        <dbReference type="PIRSR" id="PIRSR605959-2"/>
    </source>
</evidence>
<dbReference type="Gene3D" id="3.90.850.10">
    <property type="entry name" value="Fumarylacetoacetase-like, C-terminal domain"/>
    <property type="match status" value="1"/>
</dbReference>
<comment type="catalytic activity">
    <reaction evidence="13">
        <text>4-fumarylacetoacetate + H2O = acetoacetate + fumarate + H(+)</text>
        <dbReference type="Rhea" id="RHEA:10244"/>
        <dbReference type="ChEBI" id="CHEBI:13705"/>
        <dbReference type="ChEBI" id="CHEBI:15377"/>
        <dbReference type="ChEBI" id="CHEBI:15378"/>
        <dbReference type="ChEBI" id="CHEBI:18034"/>
        <dbReference type="ChEBI" id="CHEBI:29806"/>
        <dbReference type="EC" id="3.7.1.2"/>
    </reaction>
</comment>
<feature type="region of interest" description="Disordered" evidence="14">
    <location>
        <begin position="359"/>
        <end position="380"/>
    </location>
</feature>
<dbReference type="PANTHER" id="PTHR43069:SF2">
    <property type="entry name" value="FUMARYLACETOACETASE"/>
    <property type="match status" value="1"/>
</dbReference>
<evidence type="ECO:0000256" key="13">
    <source>
        <dbReference type="RuleBase" id="RU366008"/>
    </source>
</evidence>
<name>A0A1F8AFF8_9EURO</name>
<evidence type="ECO:0000256" key="2">
    <source>
        <dbReference type="ARBA" id="ARBA00010211"/>
    </source>
</evidence>
<evidence type="ECO:0000256" key="8">
    <source>
        <dbReference type="ARBA" id="ARBA00022878"/>
    </source>
</evidence>
<comment type="pathway">
    <text evidence="1 13">Amino-acid degradation; L-phenylalanine degradation; acetoacetate and fumarate from L-phenylalanine: step 6/6.</text>
</comment>
<evidence type="ECO:0000256" key="5">
    <source>
        <dbReference type="ARBA" id="ARBA00022801"/>
    </source>
</evidence>
<feature type="binding site" evidence="12">
    <location>
        <position position="243"/>
    </location>
    <ligand>
        <name>Mg(2+)</name>
        <dbReference type="ChEBI" id="CHEBI:18420"/>
    </ligand>
</feature>
<dbReference type="FunFam" id="2.30.30.230:FF:000001">
    <property type="entry name" value="Fumarylacetoacetase"/>
    <property type="match status" value="1"/>
</dbReference>
<feature type="binding site" evidence="12">
    <location>
        <position position="209"/>
    </location>
    <ligand>
        <name>Ca(2+)</name>
        <dbReference type="ChEBI" id="CHEBI:29108"/>
    </ligand>
</feature>
<dbReference type="AlphaFoldDB" id="A0A1F8AFF8"/>
<evidence type="ECO:0000256" key="14">
    <source>
        <dbReference type="SAM" id="MobiDB-lite"/>
    </source>
</evidence>
<dbReference type="Proteomes" id="UP000179179">
    <property type="component" value="Unassembled WGS sequence"/>
</dbReference>
<evidence type="ECO:0000313" key="18">
    <source>
        <dbReference type="Proteomes" id="UP000179179"/>
    </source>
</evidence>
<dbReference type="SUPFAM" id="SSF56529">
    <property type="entry name" value="FAH"/>
    <property type="match status" value="1"/>
</dbReference>
<organism evidence="17 18">
    <name type="scientific">Aspergillus bombycis</name>
    <dbReference type="NCBI Taxonomy" id="109264"/>
    <lineage>
        <taxon>Eukaryota</taxon>
        <taxon>Fungi</taxon>
        <taxon>Dikarya</taxon>
        <taxon>Ascomycota</taxon>
        <taxon>Pezizomycotina</taxon>
        <taxon>Eurotiomycetes</taxon>
        <taxon>Eurotiomycetidae</taxon>
        <taxon>Eurotiales</taxon>
        <taxon>Aspergillaceae</taxon>
        <taxon>Aspergillus</taxon>
    </lineage>
</organism>
<dbReference type="GO" id="GO:1902000">
    <property type="term" value="P:homogentisate catabolic process"/>
    <property type="evidence" value="ECO:0007669"/>
    <property type="project" value="TreeGrafter"/>
</dbReference>
<dbReference type="STRING" id="109264.A0A1F8AFF8"/>
<keyword evidence="7 12" id="KW-0460">Magnesium</keyword>
<evidence type="ECO:0000256" key="12">
    <source>
        <dbReference type="PIRSR" id="PIRSR605959-3"/>
    </source>
</evidence>
<feature type="domain" description="Fumarylacetoacetase-like C-terminal" evidence="15">
    <location>
        <begin position="133"/>
        <end position="414"/>
    </location>
</feature>
<evidence type="ECO:0000256" key="10">
    <source>
        <dbReference type="PIRSR" id="PIRSR605959-1"/>
    </source>
</evidence>
<dbReference type="FunFam" id="3.90.850.10:FF:000009">
    <property type="entry name" value="Fumarylacetoacetase"/>
    <property type="match status" value="1"/>
</dbReference>
<feature type="binding site" evidence="11">
    <location>
        <position position="362"/>
    </location>
    <ligand>
        <name>substrate</name>
    </ligand>
</feature>
<dbReference type="Pfam" id="PF09298">
    <property type="entry name" value="FAA_hydrolase_N"/>
    <property type="match status" value="1"/>
</dbReference>
<dbReference type="NCBIfam" id="TIGR01266">
    <property type="entry name" value="fum_ac_acetase"/>
    <property type="match status" value="1"/>
</dbReference>
<evidence type="ECO:0000256" key="3">
    <source>
        <dbReference type="ARBA" id="ARBA00012094"/>
    </source>
</evidence>
<feature type="binding site" evidence="12">
    <location>
        <position position="263"/>
    </location>
    <ligand>
        <name>Mg(2+)</name>
        <dbReference type="ChEBI" id="CHEBI:18420"/>
    </ligand>
</feature>
<dbReference type="PANTHER" id="PTHR43069">
    <property type="entry name" value="FUMARYLACETOACETASE"/>
    <property type="match status" value="1"/>
</dbReference>
<feature type="binding site" evidence="12">
    <location>
        <position position="267"/>
    </location>
    <ligand>
        <name>Mg(2+)</name>
        <dbReference type="ChEBI" id="CHEBI:18420"/>
    </ligand>
</feature>
<feature type="compositionally biased region" description="Polar residues" evidence="14">
    <location>
        <begin position="361"/>
        <end position="380"/>
    </location>
</feature>
<keyword evidence="6 12" id="KW-0106">Calcium</keyword>
<evidence type="ECO:0000259" key="16">
    <source>
        <dbReference type="Pfam" id="PF09298"/>
    </source>
</evidence>
<accession>A0A1F8AFF8</accession>
<keyword evidence="9 13" id="KW-0585">Phenylalanine catabolism</keyword>
<dbReference type="GeneID" id="34444302"/>
<feature type="domain" description="Fumarylacetoacetase N-terminal" evidence="16">
    <location>
        <begin position="16"/>
        <end position="125"/>
    </location>
</feature>
<evidence type="ECO:0000256" key="9">
    <source>
        <dbReference type="ARBA" id="ARBA00023232"/>
    </source>
</evidence>
<dbReference type="UniPathway" id="UPA00139">
    <property type="reaction ID" value="UER00341"/>
</dbReference>
<feature type="binding site" evidence="11">
    <location>
        <position position="254"/>
    </location>
    <ligand>
        <name>substrate</name>
    </ligand>
</feature>
<keyword evidence="8 13" id="KW-0828">Tyrosine catabolism</keyword>
<feature type="binding site" evidence="11">
    <location>
        <position position="135"/>
    </location>
    <ligand>
        <name>substrate</name>
    </ligand>
</feature>
<dbReference type="EC" id="3.7.1.2" evidence="3 13"/>
<dbReference type="Gene3D" id="2.30.30.230">
    <property type="entry name" value="Fumarylacetoacetase, N-terminal domain"/>
    <property type="match status" value="1"/>
</dbReference>
<dbReference type="GO" id="GO:0006572">
    <property type="term" value="P:L-tyrosine catabolic process"/>
    <property type="evidence" value="ECO:0007669"/>
    <property type="project" value="UniProtKB-UniRule"/>
</dbReference>
<keyword evidence="4 12" id="KW-0479">Metal-binding</keyword>
<feature type="binding site" evidence="12">
    <location>
        <position position="133"/>
    </location>
    <ligand>
        <name>Ca(2+)</name>
        <dbReference type="ChEBI" id="CHEBI:29108"/>
    </ligand>
</feature>
<feature type="binding site" evidence="12">
    <location>
        <position position="211"/>
    </location>
    <ligand>
        <name>Ca(2+)</name>
        <dbReference type="ChEBI" id="CHEBI:29108"/>
    </ligand>
</feature>
<comment type="similarity">
    <text evidence="2 13">Belongs to the FAH family.</text>
</comment>
<evidence type="ECO:0000256" key="1">
    <source>
        <dbReference type="ARBA" id="ARBA00004782"/>
    </source>
</evidence>
<dbReference type="InterPro" id="IPR011234">
    <property type="entry name" value="Fumarylacetoacetase-like_C"/>
</dbReference>
<evidence type="ECO:0000256" key="7">
    <source>
        <dbReference type="ARBA" id="ARBA00022842"/>
    </source>
</evidence>
<gene>
    <name evidence="17" type="ORF">ABOM_000912</name>
</gene>
<evidence type="ECO:0000256" key="4">
    <source>
        <dbReference type="ARBA" id="ARBA00022723"/>
    </source>
</evidence>
<dbReference type="InterPro" id="IPR015377">
    <property type="entry name" value="Fumarylacetoacetase_N"/>
</dbReference>
<evidence type="ECO:0000259" key="15">
    <source>
        <dbReference type="Pfam" id="PF01557"/>
    </source>
</evidence>
<dbReference type="SUPFAM" id="SSF63433">
    <property type="entry name" value="Fumarylacetoacetate hydrolase, FAH, N-terminal domain"/>
    <property type="match status" value="1"/>
</dbReference>
<feature type="binding site" evidence="12">
    <location>
        <position position="243"/>
    </location>
    <ligand>
        <name>Ca(2+)</name>
        <dbReference type="ChEBI" id="CHEBI:29108"/>
    </ligand>
</feature>